<proteinExistence type="predicted"/>
<dbReference type="InterPro" id="IPR025358">
    <property type="entry name" value="DUF4262"/>
</dbReference>
<accession>A0A2B9QBL8</accession>
<reference evidence="2 3" key="1">
    <citation type="submission" date="2017-09" db="EMBL/GenBank/DDBJ databases">
        <title>Large-scale bioinformatics analysis of Bacillus genomes uncovers conserved roles of natural products in bacterial physiology.</title>
        <authorList>
            <consortium name="Agbiome Team Llc"/>
            <person name="Bleich R.M."/>
            <person name="Grubbs K.J."/>
            <person name="Santa Maria K.C."/>
            <person name="Allen S.E."/>
            <person name="Farag S."/>
            <person name="Shank E.A."/>
            <person name="Bowers A."/>
        </authorList>
    </citation>
    <scope>NUCLEOTIDE SEQUENCE [LARGE SCALE GENOMIC DNA]</scope>
    <source>
        <strain evidence="2 3">AFS050027</strain>
    </source>
</reference>
<dbReference type="Pfam" id="PF24719">
    <property type="entry name" value="Imm33-like"/>
    <property type="match status" value="1"/>
</dbReference>
<gene>
    <name evidence="2" type="ORF">CN984_05530</name>
</gene>
<feature type="domain" description="Imm33-like" evidence="1">
    <location>
        <begin position="7"/>
        <end position="109"/>
    </location>
</feature>
<evidence type="ECO:0000259" key="1">
    <source>
        <dbReference type="Pfam" id="PF24719"/>
    </source>
</evidence>
<organism evidence="2 3">
    <name type="scientific">Bacillus cereus</name>
    <dbReference type="NCBI Taxonomy" id="1396"/>
    <lineage>
        <taxon>Bacteria</taxon>
        <taxon>Bacillati</taxon>
        <taxon>Bacillota</taxon>
        <taxon>Bacilli</taxon>
        <taxon>Bacillales</taxon>
        <taxon>Bacillaceae</taxon>
        <taxon>Bacillus</taxon>
        <taxon>Bacillus cereus group</taxon>
    </lineage>
</organism>
<protein>
    <submittedName>
        <fullName evidence="2">Lipoyl synthase</fullName>
    </submittedName>
</protein>
<dbReference type="EMBL" id="NUIL01000004">
    <property type="protein sequence ID" value="PGO33082.1"/>
    <property type="molecule type" value="Genomic_DNA"/>
</dbReference>
<dbReference type="Proteomes" id="UP000223777">
    <property type="component" value="Unassembled WGS sequence"/>
</dbReference>
<evidence type="ECO:0000313" key="3">
    <source>
        <dbReference type="Proteomes" id="UP000223777"/>
    </source>
</evidence>
<dbReference type="AlphaFoldDB" id="A0A2B9QBL8"/>
<sequence length="252" mass="29350">MKKCIKEQLRICERYGAEHVESPDNLKLGIAQNVKSDTVPINGLRMPVENGTTGWYIWAGEEMGTEEDFFLPLHVQHIDEWAPEIKKYLGLPPGWRFLIDGDYEDVWYDSNLLDEDLEEDSDAWEEEMLQEHGWYMHSILAEDNDGMHANYHTHGLRENFNHQDLQIILNMDPEVAHGVFCSILEEIRSGKKFEQGIEYTNIIEGYPIIMKSFVEMDREVLRVLLPDERGILPTALECDECYKTQLDNIEES</sequence>
<dbReference type="InterPro" id="IPR056509">
    <property type="entry name" value="Imm33-like"/>
</dbReference>
<comment type="caution">
    <text evidence="2">The sequence shown here is derived from an EMBL/GenBank/DDBJ whole genome shotgun (WGS) entry which is preliminary data.</text>
</comment>
<dbReference type="Pfam" id="PF14081">
    <property type="entry name" value="DUF4262"/>
    <property type="match status" value="1"/>
</dbReference>
<evidence type="ECO:0000313" key="2">
    <source>
        <dbReference type="EMBL" id="PGO33082.1"/>
    </source>
</evidence>
<dbReference type="RefSeq" id="WP_098763513.1">
    <property type="nucleotide sequence ID" value="NZ_NUIL01000004.1"/>
</dbReference>
<name>A0A2B9QBL8_BACCE</name>